<name>A0AA90R0U2_9BACI</name>
<feature type="transmembrane region" description="Helical" evidence="7">
    <location>
        <begin position="76"/>
        <end position="94"/>
    </location>
</feature>
<evidence type="ECO:0000256" key="1">
    <source>
        <dbReference type="ARBA" id="ARBA00004651"/>
    </source>
</evidence>
<evidence type="ECO:0000313" key="9">
    <source>
        <dbReference type="EMBL" id="MDQ6597050.1"/>
    </source>
</evidence>
<protein>
    <submittedName>
        <fullName evidence="9">MFS transporter</fullName>
    </submittedName>
</protein>
<organism evidence="9 10">
    <name type="scientific">Bacillus salipaludis</name>
    <dbReference type="NCBI Taxonomy" id="2547811"/>
    <lineage>
        <taxon>Bacteria</taxon>
        <taxon>Bacillati</taxon>
        <taxon>Bacillota</taxon>
        <taxon>Bacilli</taxon>
        <taxon>Bacillales</taxon>
        <taxon>Bacillaceae</taxon>
        <taxon>Bacillus</taxon>
    </lineage>
</organism>
<feature type="transmembrane region" description="Helical" evidence="7">
    <location>
        <begin position="377"/>
        <end position="398"/>
    </location>
</feature>
<dbReference type="PANTHER" id="PTHR23514:SF3">
    <property type="entry name" value="BYPASS OF STOP CODON PROTEIN 6"/>
    <property type="match status" value="1"/>
</dbReference>
<dbReference type="PROSITE" id="PS50850">
    <property type="entry name" value="MFS"/>
    <property type="match status" value="1"/>
</dbReference>
<comment type="caution">
    <text evidence="9">The sequence shown here is derived from an EMBL/GenBank/DDBJ whole genome shotgun (WGS) entry which is preliminary data.</text>
</comment>
<keyword evidence="10" id="KW-1185">Reference proteome</keyword>
<sequence>MENQRMNSILLLFVVFGGFFIFGLSENVKGPALPVMQSEFKLHESQLGFLLALNSFGYLLACSFTSNLSNKIGIKWIGILAFASMTLSGIFMFLSKGYTSLTLSYFMLYLGNGILEIGLGIMAARIFTKNTGTMMNLAHFFYGLSSIGAPILGASMMGWNVLNGELDWRGMYLMVLSLSILPIIPSFFGRFPEEHQKDGESTSFRNLIRDPIAWKIVAILSFGVVSEISIGSWLVYYLENAYDWSLNRASGMLSSFFLFFTLSRLFAGPITDKIGYTLSIMFFSAFSGVSSLAAIFSGEKGAILFAIAGIGIAPIYPTVMALLAKQYSKGVGTAITFTVTLLGISSIMGNLLVGFIIDFFNRVWGQRSAGGELIGLQAGYVFIAGLAILCSVCSVSLYKTLRNLNKVEGKVKGSEIGF</sequence>
<feature type="transmembrane region" description="Helical" evidence="7">
    <location>
        <begin position="302"/>
        <end position="323"/>
    </location>
</feature>
<evidence type="ECO:0000256" key="2">
    <source>
        <dbReference type="ARBA" id="ARBA00008335"/>
    </source>
</evidence>
<dbReference type="SUPFAM" id="SSF103473">
    <property type="entry name" value="MFS general substrate transporter"/>
    <property type="match status" value="1"/>
</dbReference>
<keyword evidence="6 7" id="KW-0472">Membrane</keyword>
<dbReference type="AlphaFoldDB" id="A0AA90R0U2"/>
<feature type="domain" description="Major facilitator superfamily (MFS) profile" evidence="8">
    <location>
        <begin position="11"/>
        <end position="402"/>
    </location>
</feature>
<dbReference type="Pfam" id="PF07690">
    <property type="entry name" value="MFS_1"/>
    <property type="match status" value="1"/>
</dbReference>
<dbReference type="InterPro" id="IPR011701">
    <property type="entry name" value="MFS"/>
</dbReference>
<feature type="transmembrane region" description="Helical" evidence="7">
    <location>
        <begin position="171"/>
        <end position="191"/>
    </location>
</feature>
<accession>A0AA90R0U2</accession>
<proteinExistence type="inferred from homology"/>
<dbReference type="GO" id="GO:0005886">
    <property type="term" value="C:plasma membrane"/>
    <property type="evidence" value="ECO:0007669"/>
    <property type="project" value="UniProtKB-SubCell"/>
</dbReference>
<evidence type="ECO:0000313" key="10">
    <source>
        <dbReference type="Proteomes" id="UP001178888"/>
    </source>
</evidence>
<feature type="transmembrane region" description="Helical" evidence="7">
    <location>
        <begin position="335"/>
        <end position="357"/>
    </location>
</feature>
<evidence type="ECO:0000256" key="6">
    <source>
        <dbReference type="ARBA" id="ARBA00023136"/>
    </source>
</evidence>
<evidence type="ECO:0000256" key="7">
    <source>
        <dbReference type="SAM" id="Phobius"/>
    </source>
</evidence>
<dbReference type="Proteomes" id="UP001178888">
    <property type="component" value="Unassembled WGS sequence"/>
</dbReference>
<dbReference type="GO" id="GO:0022857">
    <property type="term" value="F:transmembrane transporter activity"/>
    <property type="evidence" value="ECO:0007669"/>
    <property type="project" value="InterPro"/>
</dbReference>
<evidence type="ECO:0000256" key="5">
    <source>
        <dbReference type="ARBA" id="ARBA00022989"/>
    </source>
</evidence>
<evidence type="ECO:0000259" key="8">
    <source>
        <dbReference type="PROSITE" id="PS50850"/>
    </source>
</evidence>
<keyword evidence="4 7" id="KW-0812">Transmembrane</keyword>
<comment type="similarity">
    <text evidence="2">Belongs to the major facilitator superfamily.</text>
</comment>
<feature type="transmembrane region" description="Helical" evidence="7">
    <location>
        <begin position="45"/>
        <end position="64"/>
    </location>
</feature>
<reference evidence="9" key="1">
    <citation type="submission" date="2023-08" db="EMBL/GenBank/DDBJ databases">
        <title>Nitrogen cycling bacteria in agricultural field soils.</title>
        <authorList>
            <person name="Jang J."/>
        </authorList>
    </citation>
    <scope>NUCLEOTIDE SEQUENCE</scope>
    <source>
        <strain evidence="9">PS3-36</strain>
    </source>
</reference>
<comment type="subcellular location">
    <subcellularLocation>
        <location evidence="1">Cell membrane</location>
        <topology evidence="1">Multi-pass membrane protein</topology>
    </subcellularLocation>
</comment>
<feature type="transmembrane region" description="Helical" evidence="7">
    <location>
        <begin position="249"/>
        <end position="267"/>
    </location>
</feature>
<feature type="transmembrane region" description="Helical" evidence="7">
    <location>
        <begin position="7"/>
        <end position="25"/>
    </location>
</feature>
<evidence type="ECO:0000256" key="4">
    <source>
        <dbReference type="ARBA" id="ARBA00022692"/>
    </source>
</evidence>
<keyword evidence="5 7" id="KW-1133">Transmembrane helix</keyword>
<feature type="transmembrane region" description="Helical" evidence="7">
    <location>
        <begin position="274"/>
        <end position="296"/>
    </location>
</feature>
<dbReference type="EMBL" id="JAVGVR010000001">
    <property type="protein sequence ID" value="MDQ6597050.1"/>
    <property type="molecule type" value="Genomic_DNA"/>
</dbReference>
<dbReference type="PANTHER" id="PTHR23514">
    <property type="entry name" value="BYPASS OF STOP CODON PROTEIN 6"/>
    <property type="match status" value="1"/>
</dbReference>
<dbReference type="Gene3D" id="1.20.1250.20">
    <property type="entry name" value="MFS general substrate transporter like domains"/>
    <property type="match status" value="2"/>
</dbReference>
<feature type="transmembrane region" description="Helical" evidence="7">
    <location>
        <begin position="212"/>
        <end position="237"/>
    </location>
</feature>
<feature type="transmembrane region" description="Helical" evidence="7">
    <location>
        <begin position="140"/>
        <end position="159"/>
    </location>
</feature>
<dbReference type="InterPro" id="IPR020846">
    <property type="entry name" value="MFS_dom"/>
</dbReference>
<feature type="transmembrane region" description="Helical" evidence="7">
    <location>
        <begin position="106"/>
        <end position="128"/>
    </location>
</feature>
<evidence type="ECO:0000256" key="3">
    <source>
        <dbReference type="ARBA" id="ARBA00022448"/>
    </source>
</evidence>
<gene>
    <name evidence="9" type="ORF">RCG21_11915</name>
</gene>
<keyword evidence="3" id="KW-0813">Transport</keyword>
<dbReference type="InterPro" id="IPR036259">
    <property type="entry name" value="MFS_trans_sf"/>
</dbReference>
<dbReference type="InterPro" id="IPR051788">
    <property type="entry name" value="MFS_Transporter"/>
</dbReference>